<dbReference type="Proteomes" id="UP001597181">
    <property type="component" value="Unassembled WGS sequence"/>
</dbReference>
<evidence type="ECO:0000256" key="3">
    <source>
        <dbReference type="SAM" id="MobiDB-lite"/>
    </source>
</evidence>
<evidence type="ECO:0000313" key="4">
    <source>
        <dbReference type="EMBL" id="MFD1200489.1"/>
    </source>
</evidence>
<keyword evidence="5" id="KW-1185">Reference proteome</keyword>
<accession>A0ABW3TJS2</accession>
<protein>
    <recommendedName>
        <fullName evidence="2">UPF0102 protein ACFQ3U_01090</fullName>
    </recommendedName>
</protein>
<dbReference type="PANTHER" id="PTHR34039:SF1">
    <property type="entry name" value="UPF0102 PROTEIN YRAN"/>
    <property type="match status" value="1"/>
</dbReference>
<sequence>MHTPAHDPIPTATPGRTGAGHTGPEAASTEPARTGHNLRLGATGESIAAEYLVARGFVPVAHNWRCRYGELDLVMRDGGAYVAVEVKTRSGTGYGSPLEAITARKAARLRRLLLEWSAQTGNRGGELRVDAVGITLRPGAESPSITYLRAIA</sequence>
<gene>
    <name evidence="4" type="ORF">ACFQ3U_01090</name>
</gene>
<dbReference type="Gene3D" id="3.40.1350.10">
    <property type="match status" value="1"/>
</dbReference>
<evidence type="ECO:0000256" key="2">
    <source>
        <dbReference type="HAMAP-Rule" id="MF_00048"/>
    </source>
</evidence>
<dbReference type="SUPFAM" id="SSF52980">
    <property type="entry name" value="Restriction endonuclease-like"/>
    <property type="match status" value="1"/>
</dbReference>
<dbReference type="CDD" id="cd20736">
    <property type="entry name" value="PoNe_Nuclease"/>
    <property type="match status" value="1"/>
</dbReference>
<feature type="region of interest" description="Disordered" evidence="3">
    <location>
        <begin position="1"/>
        <end position="37"/>
    </location>
</feature>
<dbReference type="HAMAP" id="MF_00048">
    <property type="entry name" value="UPF0102"/>
    <property type="match status" value="1"/>
</dbReference>
<dbReference type="RefSeq" id="WP_343958729.1">
    <property type="nucleotide sequence ID" value="NZ_BAAAKZ010000003.1"/>
</dbReference>
<dbReference type="NCBIfam" id="NF009154">
    <property type="entry name" value="PRK12497.3-3"/>
    <property type="match status" value="1"/>
</dbReference>
<reference evidence="5" key="1">
    <citation type="journal article" date="2019" name="Int. J. Syst. Evol. Microbiol.">
        <title>The Global Catalogue of Microorganisms (GCM) 10K type strain sequencing project: providing services to taxonomists for standard genome sequencing and annotation.</title>
        <authorList>
            <consortium name="The Broad Institute Genomics Platform"/>
            <consortium name="The Broad Institute Genome Sequencing Center for Infectious Disease"/>
            <person name="Wu L."/>
            <person name="Ma J."/>
        </authorList>
    </citation>
    <scope>NUCLEOTIDE SEQUENCE [LARGE SCALE GENOMIC DNA]</scope>
    <source>
        <strain evidence="5">CCUG 50213</strain>
    </source>
</reference>
<dbReference type="PANTHER" id="PTHR34039">
    <property type="entry name" value="UPF0102 PROTEIN YRAN"/>
    <property type="match status" value="1"/>
</dbReference>
<evidence type="ECO:0000256" key="1">
    <source>
        <dbReference type="ARBA" id="ARBA00006738"/>
    </source>
</evidence>
<dbReference type="InterPro" id="IPR003509">
    <property type="entry name" value="UPF0102_YraN-like"/>
</dbReference>
<dbReference type="EMBL" id="JBHTLY010000001">
    <property type="protein sequence ID" value="MFD1200489.1"/>
    <property type="molecule type" value="Genomic_DNA"/>
</dbReference>
<proteinExistence type="inferred from homology"/>
<comment type="similarity">
    <text evidence="1 2">Belongs to the UPF0102 family.</text>
</comment>
<organism evidence="4 5">
    <name type="scientific">Leucobacter albus</name>
    <dbReference type="NCBI Taxonomy" id="272210"/>
    <lineage>
        <taxon>Bacteria</taxon>
        <taxon>Bacillati</taxon>
        <taxon>Actinomycetota</taxon>
        <taxon>Actinomycetes</taxon>
        <taxon>Micrococcales</taxon>
        <taxon>Microbacteriaceae</taxon>
        <taxon>Leucobacter</taxon>
    </lineage>
</organism>
<dbReference type="InterPro" id="IPR011335">
    <property type="entry name" value="Restrct_endonuc-II-like"/>
</dbReference>
<dbReference type="Pfam" id="PF02021">
    <property type="entry name" value="UPF0102"/>
    <property type="match status" value="1"/>
</dbReference>
<evidence type="ECO:0000313" key="5">
    <source>
        <dbReference type="Proteomes" id="UP001597181"/>
    </source>
</evidence>
<name>A0ABW3TJS2_9MICO</name>
<comment type="caution">
    <text evidence="4">The sequence shown here is derived from an EMBL/GenBank/DDBJ whole genome shotgun (WGS) entry which is preliminary data.</text>
</comment>
<dbReference type="InterPro" id="IPR011856">
    <property type="entry name" value="tRNA_endonuc-like_dom_sf"/>
</dbReference>